<dbReference type="Pfam" id="PF00512">
    <property type="entry name" value="HisKA"/>
    <property type="match status" value="1"/>
</dbReference>
<comment type="catalytic activity">
    <reaction evidence="1">
        <text>ATP + protein L-histidine = ADP + protein N-phospho-L-histidine.</text>
        <dbReference type="EC" id="2.7.13.3"/>
    </reaction>
</comment>
<dbReference type="Gene3D" id="1.10.287.130">
    <property type="match status" value="1"/>
</dbReference>
<dbReference type="RefSeq" id="WP_301812931.1">
    <property type="nucleotide sequence ID" value="NZ_JAUJZH010000018.1"/>
</dbReference>
<evidence type="ECO:0000256" key="1">
    <source>
        <dbReference type="ARBA" id="ARBA00000085"/>
    </source>
</evidence>
<evidence type="ECO:0000259" key="3">
    <source>
        <dbReference type="Pfam" id="PF00512"/>
    </source>
</evidence>
<protein>
    <recommendedName>
        <fullName evidence="2">histidine kinase</fullName>
        <ecNumber evidence="2">2.7.13.3</ecNumber>
    </recommendedName>
</protein>
<dbReference type="EC" id="2.7.13.3" evidence="2"/>
<dbReference type="CDD" id="cd00082">
    <property type="entry name" value="HisKA"/>
    <property type="match status" value="1"/>
</dbReference>
<organism evidence="4 5">
    <name type="scientific">Variovorax ginsengisoli</name>
    <dbReference type="NCBI Taxonomy" id="363844"/>
    <lineage>
        <taxon>Bacteria</taxon>
        <taxon>Pseudomonadati</taxon>
        <taxon>Pseudomonadota</taxon>
        <taxon>Betaproteobacteria</taxon>
        <taxon>Burkholderiales</taxon>
        <taxon>Comamonadaceae</taxon>
        <taxon>Variovorax</taxon>
    </lineage>
</organism>
<gene>
    <name evidence="4" type="ORF">Q2T77_23335</name>
</gene>
<dbReference type="SUPFAM" id="SSF47384">
    <property type="entry name" value="Homodimeric domain of signal transducing histidine kinase"/>
    <property type="match status" value="1"/>
</dbReference>
<evidence type="ECO:0000313" key="4">
    <source>
        <dbReference type="EMBL" id="MDO1535232.1"/>
    </source>
</evidence>
<dbReference type="Proteomes" id="UP001169027">
    <property type="component" value="Unassembled WGS sequence"/>
</dbReference>
<proteinExistence type="predicted"/>
<accession>A0ABT8SAL7</accession>
<dbReference type="InterPro" id="IPR003661">
    <property type="entry name" value="HisK_dim/P_dom"/>
</dbReference>
<name>A0ABT8SAL7_9BURK</name>
<keyword evidence="5" id="KW-1185">Reference proteome</keyword>
<evidence type="ECO:0000313" key="5">
    <source>
        <dbReference type="Proteomes" id="UP001169027"/>
    </source>
</evidence>
<dbReference type="InterPro" id="IPR036097">
    <property type="entry name" value="HisK_dim/P_sf"/>
</dbReference>
<dbReference type="EMBL" id="JAUKVY010000018">
    <property type="protein sequence ID" value="MDO1535232.1"/>
    <property type="molecule type" value="Genomic_DNA"/>
</dbReference>
<comment type="caution">
    <text evidence="4">The sequence shown here is derived from an EMBL/GenBank/DDBJ whole genome shotgun (WGS) entry which is preliminary data.</text>
</comment>
<feature type="domain" description="Signal transduction histidine kinase dimerisation/phosphoacceptor" evidence="3">
    <location>
        <begin position="54"/>
        <end position="105"/>
    </location>
</feature>
<reference evidence="4" key="1">
    <citation type="submission" date="2023-06" db="EMBL/GenBank/DDBJ databases">
        <authorList>
            <person name="Jiang Y."/>
            <person name="Liu Q."/>
        </authorList>
    </citation>
    <scope>NUCLEOTIDE SEQUENCE</scope>
    <source>
        <strain evidence="4">CGMCC 1.12090</strain>
    </source>
</reference>
<sequence>MKHRYLLGAVVAVALLGMGLSRPRSGPRETAEALRERSRAQLADAAARLARFDHDLRTPVGTLMSAVSLLEAAPDDAALRAEALGLISRQLARLTGLADDLHDLALELHPVARSSPADARQIPWDTR</sequence>
<evidence type="ECO:0000256" key="2">
    <source>
        <dbReference type="ARBA" id="ARBA00012438"/>
    </source>
</evidence>